<gene>
    <name evidence="1" type="ORF">LCGC14_1295580</name>
</gene>
<reference evidence="1" key="1">
    <citation type="journal article" date="2015" name="Nature">
        <title>Complex archaea that bridge the gap between prokaryotes and eukaryotes.</title>
        <authorList>
            <person name="Spang A."/>
            <person name="Saw J.H."/>
            <person name="Jorgensen S.L."/>
            <person name="Zaremba-Niedzwiedzka K."/>
            <person name="Martijn J."/>
            <person name="Lind A.E."/>
            <person name="van Eijk R."/>
            <person name="Schleper C."/>
            <person name="Guy L."/>
            <person name="Ettema T.J."/>
        </authorList>
    </citation>
    <scope>NUCLEOTIDE SEQUENCE</scope>
</reference>
<accession>A0A0F9KRG2</accession>
<sequence>MKVMLEDTKTMEDLADEVLAEIRARRDFDISAWAWDLAKQVAELND</sequence>
<protein>
    <submittedName>
        <fullName evidence="1">Uncharacterized protein</fullName>
    </submittedName>
</protein>
<dbReference type="AlphaFoldDB" id="A0A0F9KRG2"/>
<name>A0A0F9KRG2_9ZZZZ</name>
<evidence type="ECO:0000313" key="1">
    <source>
        <dbReference type="EMBL" id="KKM84799.1"/>
    </source>
</evidence>
<dbReference type="EMBL" id="LAZR01007511">
    <property type="protein sequence ID" value="KKM84799.1"/>
    <property type="molecule type" value="Genomic_DNA"/>
</dbReference>
<comment type="caution">
    <text evidence="1">The sequence shown here is derived from an EMBL/GenBank/DDBJ whole genome shotgun (WGS) entry which is preliminary data.</text>
</comment>
<proteinExistence type="predicted"/>
<organism evidence="1">
    <name type="scientific">marine sediment metagenome</name>
    <dbReference type="NCBI Taxonomy" id="412755"/>
    <lineage>
        <taxon>unclassified sequences</taxon>
        <taxon>metagenomes</taxon>
        <taxon>ecological metagenomes</taxon>
    </lineage>
</organism>